<dbReference type="AlphaFoldDB" id="A0A0J8DAY6"/>
<dbReference type="PATRIC" id="fig|1121307.3.peg.1091"/>
<accession>A0A0J8DAY6</accession>
<dbReference type="RefSeq" id="WP_048570908.1">
    <property type="nucleotide sequence ID" value="NZ_LFVU01000027.1"/>
</dbReference>
<evidence type="ECO:0000313" key="1">
    <source>
        <dbReference type="EMBL" id="KMT21474.1"/>
    </source>
</evidence>
<gene>
    <name evidence="1" type="ORF">CLCY_2c02340</name>
</gene>
<dbReference type="PANTHER" id="PTHR34374">
    <property type="entry name" value="LARGE RIBOSOMAL RNA SUBUNIT ACCUMULATION PROTEIN YCED HOMOLOG 1, CHLOROPLASTIC"/>
    <property type="match status" value="1"/>
</dbReference>
<reference evidence="1 2" key="1">
    <citation type="submission" date="2015-06" db="EMBL/GenBank/DDBJ databases">
        <title>Draft genome sequence of the purine-degrading Clostridium cylindrosporum HC-1 (DSM 605).</title>
        <authorList>
            <person name="Poehlein A."/>
            <person name="Schiel-Bengelsdorf B."/>
            <person name="Bengelsdorf F."/>
            <person name="Daniel R."/>
            <person name="Duerre P."/>
        </authorList>
    </citation>
    <scope>NUCLEOTIDE SEQUENCE [LARGE SCALE GENOMIC DNA]</scope>
    <source>
        <strain evidence="1 2">DSM 605</strain>
    </source>
</reference>
<keyword evidence="2" id="KW-1185">Reference proteome</keyword>
<organism evidence="1 2">
    <name type="scientific">Clostridium cylindrosporum DSM 605</name>
    <dbReference type="NCBI Taxonomy" id="1121307"/>
    <lineage>
        <taxon>Bacteria</taxon>
        <taxon>Bacillati</taxon>
        <taxon>Bacillota</taxon>
        <taxon>Clostridia</taxon>
        <taxon>Eubacteriales</taxon>
        <taxon>Clostridiaceae</taxon>
        <taxon>Clostridium</taxon>
    </lineage>
</organism>
<comment type="caution">
    <text evidence="1">The sequence shown here is derived from an EMBL/GenBank/DDBJ whole genome shotgun (WGS) entry which is preliminary data.</text>
</comment>
<dbReference type="STRING" id="1121307.CLCY_2c02340"/>
<evidence type="ECO:0008006" key="3">
    <source>
        <dbReference type="Google" id="ProtNLM"/>
    </source>
</evidence>
<dbReference type="EMBL" id="LFVU01000027">
    <property type="protein sequence ID" value="KMT21474.1"/>
    <property type="molecule type" value="Genomic_DNA"/>
</dbReference>
<sequence>MKIDVSKLFRKKVQTLPFEVTSQLSTIDRDELKISLNSPLNVKGNAYFDGEVVTLVGTITTILKMQCSRCLTELDYHMSIEFEDEFSKFDFSEDRYLISEEETIDLTNMVTDNMILHLPVKVNCDENCKGLCPKCGKNLNKGLCSCTLEDVDPRLEVLKNLFKGD</sequence>
<dbReference type="PANTHER" id="PTHR34374:SF1">
    <property type="entry name" value="LARGE RIBOSOMAL RNA SUBUNIT ACCUMULATION PROTEIN YCED HOMOLOG 1, CHLOROPLASTIC"/>
    <property type="match status" value="1"/>
</dbReference>
<evidence type="ECO:0000313" key="2">
    <source>
        <dbReference type="Proteomes" id="UP000036756"/>
    </source>
</evidence>
<dbReference type="InterPro" id="IPR003772">
    <property type="entry name" value="YceD"/>
</dbReference>
<proteinExistence type="predicted"/>
<dbReference type="Proteomes" id="UP000036756">
    <property type="component" value="Unassembled WGS sequence"/>
</dbReference>
<name>A0A0J8DAY6_CLOCY</name>
<dbReference type="Pfam" id="PF02620">
    <property type="entry name" value="YceD"/>
    <property type="match status" value="1"/>
</dbReference>
<dbReference type="OrthoDB" id="9790372at2"/>
<protein>
    <recommendedName>
        <fullName evidence="3">Metal-binding protein</fullName>
    </recommendedName>
</protein>